<evidence type="ECO:0000256" key="4">
    <source>
        <dbReference type="ARBA" id="ARBA00023157"/>
    </source>
</evidence>
<dbReference type="GO" id="GO:0005509">
    <property type="term" value="F:calcium ion binding"/>
    <property type="evidence" value="ECO:0007669"/>
    <property type="project" value="InterPro"/>
</dbReference>
<proteinExistence type="predicted"/>
<dbReference type="InterPro" id="IPR052235">
    <property type="entry name" value="Nephronectin_domain"/>
</dbReference>
<dbReference type="Pfam" id="PF07645">
    <property type="entry name" value="EGF_CA"/>
    <property type="match status" value="2"/>
</dbReference>
<feature type="domain" description="EGF-like" evidence="7">
    <location>
        <begin position="208"/>
        <end position="248"/>
    </location>
</feature>
<comment type="caution">
    <text evidence="8">The sequence shown here is derived from an EMBL/GenBank/DDBJ whole genome shotgun (WGS) entry which is preliminary data.</text>
</comment>
<dbReference type="PANTHER" id="PTHR24050:SF28">
    <property type="entry name" value="UROMODULIN-LIKE"/>
    <property type="match status" value="1"/>
</dbReference>
<dbReference type="OrthoDB" id="4062651at2759"/>
<feature type="signal peptide" evidence="6">
    <location>
        <begin position="1"/>
        <end position="23"/>
    </location>
</feature>
<evidence type="ECO:0000259" key="7">
    <source>
        <dbReference type="PROSITE" id="PS50026"/>
    </source>
</evidence>
<keyword evidence="1 5" id="KW-0245">EGF-like domain</keyword>
<comment type="caution">
    <text evidence="5">Lacks conserved residue(s) required for the propagation of feature annotation.</text>
</comment>
<dbReference type="InterPro" id="IPR018097">
    <property type="entry name" value="EGF_Ca-bd_CS"/>
</dbReference>
<dbReference type="Proteomes" id="UP000225706">
    <property type="component" value="Unassembled WGS sequence"/>
</dbReference>
<keyword evidence="3" id="KW-0677">Repeat</keyword>
<keyword evidence="2 6" id="KW-0732">Signal</keyword>
<accession>A0A2B4S772</accession>
<dbReference type="PROSITE" id="PS50026">
    <property type="entry name" value="EGF_3"/>
    <property type="match status" value="1"/>
</dbReference>
<dbReference type="SUPFAM" id="SSF57196">
    <property type="entry name" value="EGF/Laminin"/>
    <property type="match status" value="1"/>
</dbReference>
<dbReference type="EMBL" id="LSMT01000170">
    <property type="protein sequence ID" value="PFX24660.1"/>
    <property type="molecule type" value="Genomic_DNA"/>
</dbReference>
<evidence type="ECO:0000256" key="6">
    <source>
        <dbReference type="SAM" id="SignalP"/>
    </source>
</evidence>
<dbReference type="InterPro" id="IPR000742">
    <property type="entry name" value="EGF"/>
</dbReference>
<dbReference type="PROSITE" id="PS00010">
    <property type="entry name" value="ASX_HYDROXYL"/>
    <property type="match status" value="1"/>
</dbReference>
<evidence type="ECO:0000313" key="8">
    <source>
        <dbReference type="EMBL" id="PFX24660.1"/>
    </source>
</evidence>
<evidence type="ECO:0000256" key="5">
    <source>
        <dbReference type="PROSITE-ProRule" id="PRU00076"/>
    </source>
</evidence>
<evidence type="ECO:0000313" key="9">
    <source>
        <dbReference type="Proteomes" id="UP000225706"/>
    </source>
</evidence>
<dbReference type="SMART" id="SM00179">
    <property type="entry name" value="EGF_CA"/>
    <property type="match status" value="2"/>
</dbReference>
<dbReference type="PROSITE" id="PS01186">
    <property type="entry name" value="EGF_2"/>
    <property type="match status" value="1"/>
</dbReference>
<dbReference type="InterPro" id="IPR049883">
    <property type="entry name" value="NOTCH1_EGF-like"/>
</dbReference>
<dbReference type="STRING" id="50429.A0A2B4S772"/>
<sequence length="250" mass="27927">MAFSSKILLLVGISLAQFYIVQGQNYMNWVGRCCTKGRRKASKNYDPSSCNSDDLDRRRFQTKFERWICRYAERICCMKEIQKKSCQSGIFEALLGHSCGRFMPFVGGDDFRECCDCCSLGVRAKADNDTICAVDRFPVMLLSDSSKQCTNSFKQCCKDINECQLRGGNTCSPLERCVNTPGSYRCENGTTEAACKLGEQLVDGRCIDVDECVRGLHRCGREQTCVNNDGSYSCACRNGFQASGRTCLGQ</sequence>
<gene>
    <name evidence="8" type="primary">HMCN1</name>
    <name evidence="8" type="ORF">AWC38_SpisGene10731</name>
</gene>
<dbReference type="PROSITE" id="PS01187">
    <property type="entry name" value="EGF_CA"/>
    <property type="match status" value="1"/>
</dbReference>
<evidence type="ECO:0000256" key="3">
    <source>
        <dbReference type="ARBA" id="ARBA00022737"/>
    </source>
</evidence>
<dbReference type="SMART" id="SM00181">
    <property type="entry name" value="EGF"/>
    <property type="match status" value="2"/>
</dbReference>
<dbReference type="PANTHER" id="PTHR24050">
    <property type="entry name" value="PA14 DOMAIN-CONTAINING PROTEIN"/>
    <property type="match status" value="1"/>
</dbReference>
<dbReference type="CDD" id="cd00054">
    <property type="entry name" value="EGF_CA"/>
    <property type="match status" value="2"/>
</dbReference>
<keyword evidence="9" id="KW-1185">Reference proteome</keyword>
<organism evidence="8 9">
    <name type="scientific">Stylophora pistillata</name>
    <name type="common">Smooth cauliflower coral</name>
    <dbReference type="NCBI Taxonomy" id="50429"/>
    <lineage>
        <taxon>Eukaryota</taxon>
        <taxon>Metazoa</taxon>
        <taxon>Cnidaria</taxon>
        <taxon>Anthozoa</taxon>
        <taxon>Hexacorallia</taxon>
        <taxon>Scleractinia</taxon>
        <taxon>Astrocoeniina</taxon>
        <taxon>Pocilloporidae</taxon>
        <taxon>Stylophora</taxon>
    </lineage>
</organism>
<evidence type="ECO:0000256" key="1">
    <source>
        <dbReference type="ARBA" id="ARBA00022536"/>
    </source>
</evidence>
<dbReference type="InterPro" id="IPR001881">
    <property type="entry name" value="EGF-like_Ca-bd_dom"/>
</dbReference>
<dbReference type="InterPro" id="IPR000152">
    <property type="entry name" value="EGF-type_Asp/Asn_hydroxyl_site"/>
</dbReference>
<reference evidence="9" key="1">
    <citation type="journal article" date="2017" name="bioRxiv">
        <title>Comparative analysis of the genomes of Stylophora pistillata and Acropora digitifera provides evidence for extensive differences between species of corals.</title>
        <authorList>
            <person name="Voolstra C.R."/>
            <person name="Li Y."/>
            <person name="Liew Y.J."/>
            <person name="Baumgarten S."/>
            <person name="Zoccola D."/>
            <person name="Flot J.-F."/>
            <person name="Tambutte S."/>
            <person name="Allemand D."/>
            <person name="Aranda M."/>
        </authorList>
    </citation>
    <scope>NUCLEOTIDE SEQUENCE [LARGE SCALE GENOMIC DNA]</scope>
</reference>
<feature type="chain" id="PRO_5013219524" evidence="6">
    <location>
        <begin position="24"/>
        <end position="250"/>
    </location>
</feature>
<dbReference type="FunFam" id="2.10.25.10:FF:000038">
    <property type="entry name" value="Fibrillin 2"/>
    <property type="match status" value="1"/>
</dbReference>
<keyword evidence="4" id="KW-1015">Disulfide bond</keyword>
<dbReference type="AlphaFoldDB" id="A0A2B4S772"/>
<evidence type="ECO:0000256" key="2">
    <source>
        <dbReference type="ARBA" id="ARBA00022729"/>
    </source>
</evidence>
<name>A0A2B4S772_STYPI</name>
<protein>
    <submittedName>
        <fullName evidence="8">Hemicentin-1</fullName>
    </submittedName>
</protein>
<dbReference type="Gene3D" id="2.10.25.10">
    <property type="entry name" value="Laminin"/>
    <property type="match status" value="2"/>
</dbReference>